<evidence type="ECO:0000313" key="7">
    <source>
        <dbReference type="EMBL" id="GAM36479.1"/>
    </source>
</evidence>
<dbReference type="PANTHER" id="PTHR43004">
    <property type="entry name" value="TRK SYSTEM POTASSIUM UPTAKE PROTEIN"/>
    <property type="match status" value="1"/>
</dbReference>
<feature type="domain" description="FAD-binding" evidence="5">
    <location>
        <begin position="47"/>
        <end position="310"/>
    </location>
</feature>
<evidence type="ECO:0000256" key="2">
    <source>
        <dbReference type="ARBA" id="ARBA00022630"/>
    </source>
</evidence>
<evidence type="ECO:0000259" key="5">
    <source>
        <dbReference type="Pfam" id="PF01494"/>
    </source>
</evidence>
<dbReference type="SUPFAM" id="SSF52833">
    <property type="entry name" value="Thioredoxin-like"/>
    <property type="match status" value="1"/>
</dbReference>
<dbReference type="Proteomes" id="UP000053095">
    <property type="component" value="Unassembled WGS sequence"/>
</dbReference>
<keyword evidence="4" id="KW-0560">Oxidoreductase</keyword>
<dbReference type="InterPro" id="IPR002938">
    <property type="entry name" value="FAD-bd"/>
</dbReference>
<dbReference type="Pfam" id="PF07976">
    <property type="entry name" value="Phe_hydrox_dim"/>
    <property type="match status" value="1"/>
</dbReference>
<dbReference type="GO" id="GO:0071949">
    <property type="term" value="F:FAD binding"/>
    <property type="evidence" value="ECO:0007669"/>
    <property type="project" value="InterPro"/>
</dbReference>
<keyword evidence="2" id="KW-0285">Flavoprotein</keyword>
<dbReference type="InterPro" id="IPR036188">
    <property type="entry name" value="FAD/NAD-bd_sf"/>
</dbReference>
<dbReference type="EMBL" id="DF933814">
    <property type="protein sequence ID" value="GAM36479.1"/>
    <property type="molecule type" value="Genomic_DNA"/>
</dbReference>
<dbReference type="SUPFAM" id="SSF51905">
    <property type="entry name" value="FAD/NAD(P)-binding domain"/>
    <property type="match status" value="1"/>
</dbReference>
<reference evidence="8" key="1">
    <citation type="journal article" date="2015" name="Genome Announc.">
        <title>Draft genome sequence of Talaromyces cellulolyticus strain Y-94, a source of lignocellulosic biomass-degrading enzymes.</title>
        <authorList>
            <person name="Fujii T."/>
            <person name="Koike H."/>
            <person name="Sawayama S."/>
            <person name="Yano S."/>
            <person name="Inoue H."/>
        </authorList>
    </citation>
    <scope>NUCLEOTIDE SEQUENCE [LARGE SCALE GENOMIC DNA]</scope>
    <source>
        <strain evidence="8">Y-94</strain>
    </source>
</reference>
<keyword evidence="8" id="KW-1185">Reference proteome</keyword>
<evidence type="ECO:0000256" key="4">
    <source>
        <dbReference type="ARBA" id="ARBA00023002"/>
    </source>
</evidence>
<keyword evidence="3" id="KW-0274">FAD</keyword>
<comment type="similarity">
    <text evidence="1">Belongs to the PheA/TfdB FAD monooxygenase family.</text>
</comment>
<evidence type="ECO:0000256" key="3">
    <source>
        <dbReference type="ARBA" id="ARBA00022827"/>
    </source>
</evidence>
<proteinExistence type="inferred from homology"/>
<dbReference type="InterPro" id="IPR050641">
    <property type="entry name" value="RIFMO-like"/>
</dbReference>
<dbReference type="PRINTS" id="PR00420">
    <property type="entry name" value="RNGMNOXGNASE"/>
</dbReference>
<sequence>MGISTVVIDVLEQLVQIGYVSRHYVNYKNGKRSGPGGYNMLLSQMHDTYADFVLNIRQKYVEETVQEAFENQGGKFYEGTELVNFLLDVEDPDFDDYAGTATVKDISHESQRQISFKYILGADGTRSTVRKLAGIPFVGDSTGMKWFRIDAVIKTDMPDHRSGLLSIESEAHGNVLWMALDHGRTRIGFALPQKLFEKYGTDLTEEQAKEEAKKALAPFKLEFEHVDWWTLYSVSHRVAETFRAHRRVILVGDACHCHSSGTGQGMNTGVHDAVNLSWKLGGVLKGWYDDSILDTYEIERKPEAQRVIDNDKTVSALITGRIPEGMGSPDANPNELLQTFLDSINRFSIGLAIHYKPSILNQHSHVGRVPSGHRGPDLLLARPGTRTPVRLYQITKNFGKFYAIVFSGNSALTIVGLRKLRRYLDSNESFARTFPDMVNFITIIPGDAPSADEYLGVKRFGPAFYDTNLAATRYGFSPAAGGIVILRPDGIVGFSAQLEEGPEIGTYFKRFVNIQSERKTFTTKFSKKVPETGMKEVEFDMETARSF</sequence>
<dbReference type="Pfam" id="PF01494">
    <property type="entry name" value="FAD_binding_3"/>
    <property type="match status" value="1"/>
</dbReference>
<dbReference type="InterPro" id="IPR038220">
    <property type="entry name" value="PHOX_C_sf"/>
</dbReference>
<accession>A0A510NW40</accession>
<gene>
    <name evidence="7" type="ORF">TCE0_018r05605</name>
</gene>
<feature type="domain" description="Phenol hydroxylase-like C-terminal dimerisation" evidence="6">
    <location>
        <begin position="472"/>
        <end position="513"/>
    </location>
</feature>
<dbReference type="AlphaFoldDB" id="A0A510NW40"/>
<dbReference type="InterPro" id="IPR012941">
    <property type="entry name" value="Phe_hydrox_C_dim_dom"/>
</dbReference>
<dbReference type="InterPro" id="IPR036249">
    <property type="entry name" value="Thioredoxin-like_sf"/>
</dbReference>
<evidence type="ECO:0000259" key="6">
    <source>
        <dbReference type="Pfam" id="PF07976"/>
    </source>
</evidence>
<dbReference type="GO" id="GO:0016709">
    <property type="term" value="F:oxidoreductase activity, acting on paired donors, with incorporation or reduction of molecular oxygen, NAD(P)H as one donor, and incorporation of one atom of oxygen"/>
    <property type="evidence" value="ECO:0007669"/>
    <property type="project" value="UniProtKB-ARBA"/>
</dbReference>
<dbReference type="SUPFAM" id="SSF54373">
    <property type="entry name" value="FAD-linked reductases, C-terminal domain"/>
    <property type="match status" value="1"/>
</dbReference>
<evidence type="ECO:0000256" key="1">
    <source>
        <dbReference type="ARBA" id="ARBA00007801"/>
    </source>
</evidence>
<dbReference type="PANTHER" id="PTHR43004:SF5">
    <property type="entry name" value="FAD-BINDING DOMAIN-CONTAINING PROTEIN"/>
    <property type="match status" value="1"/>
</dbReference>
<evidence type="ECO:0000313" key="8">
    <source>
        <dbReference type="Proteomes" id="UP000053095"/>
    </source>
</evidence>
<protein>
    <submittedName>
        <fullName evidence="7">Pentachlorophenol 4-monooxygenase</fullName>
    </submittedName>
</protein>
<dbReference type="Gene3D" id="3.30.9.10">
    <property type="entry name" value="D-Amino Acid Oxidase, subunit A, domain 2"/>
    <property type="match status" value="1"/>
</dbReference>
<dbReference type="Gene3D" id="3.40.30.20">
    <property type="match status" value="1"/>
</dbReference>
<name>A0A510NW40_TALPI</name>
<dbReference type="Gene3D" id="3.50.50.60">
    <property type="entry name" value="FAD/NAD(P)-binding domain"/>
    <property type="match status" value="1"/>
</dbReference>
<organism evidence="7 8">
    <name type="scientific">Talaromyces pinophilus</name>
    <name type="common">Penicillium pinophilum</name>
    <dbReference type="NCBI Taxonomy" id="128442"/>
    <lineage>
        <taxon>Eukaryota</taxon>
        <taxon>Fungi</taxon>
        <taxon>Dikarya</taxon>
        <taxon>Ascomycota</taxon>
        <taxon>Pezizomycotina</taxon>
        <taxon>Eurotiomycetes</taxon>
        <taxon>Eurotiomycetidae</taxon>
        <taxon>Eurotiales</taxon>
        <taxon>Trichocomaceae</taxon>
        <taxon>Talaromyces</taxon>
        <taxon>Talaromyces sect. Talaromyces</taxon>
    </lineage>
</organism>